<keyword evidence="1" id="KW-0472">Membrane</keyword>
<evidence type="ECO:0000313" key="2">
    <source>
        <dbReference type="EMBL" id="SDR14877.1"/>
    </source>
</evidence>
<feature type="transmembrane region" description="Helical" evidence="1">
    <location>
        <begin position="47"/>
        <end position="66"/>
    </location>
</feature>
<dbReference type="AlphaFoldDB" id="A0A1H1GNX3"/>
<sequence length="74" mass="8176">MSQPRRRSTFARRLAFVGACACMLFMIVINRASVADSFTERFPWTGHWLTSVVFGVVAFALGAFSATREDNDAG</sequence>
<evidence type="ECO:0000256" key="1">
    <source>
        <dbReference type="SAM" id="Phobius"/>
    </source>
</evidence>
<keyword evidence="3" id="KW-1185">Reference proteome</keyword>
<protein>
    <submittedName>
        <fullName evidence="2">Uncharacterized protein</fullName>
    </submittedName>
</protein>
<organism evidence="2 3">
    <name type="scientific">Actinopolyspora saharensis</name>
    <dbReference type="NCBI Taxonomy" id="995062"/>
    <lineage>
        <taxon>Bacteria</taxon>
        <taxon>Bacillati</taxon>
        <taxon>Actinomycetota</taxon>
        <taxon>Actinomycetes</taxon>
        <taxon>Actinopolysporales</taxon>
        <taxon>Actinopolysporaceae</taxon>
        <taxon>Actinopolyspora</taxon>
    </lineage>
</organism>
<name>A0A1H1GNX3_9ACTN</name>
<dbReference type="RefSeq" id="WP_092526183.1">
    <property type="nucleotide sequence ID" value="NZ_FNKO01000002.1"/>
</dbReference>
<keyword evidence="1" id="KW-0812">Transmembrane</keyword>
<accession>A0A1H1GNX3</accession>
<dbReference type="EMBL" id="FNKO01000002">
    <property type="protein sequence ID" value="SDR14877.1"/>
    <property type="molecule type" value="Genomic_DNA"/>
</dbReference>
<dbReference type="OrthoDB" id="5194195at2"/>
<dbReference type="Proteomes" id="UP000199301">
    <property type="component" value="Unassembled WGS sequence"/>
</dbReference>
<proteinExistence type="predicted"/>
<evidence type="ECO:0000313" key="3">
    <source>
        <dbReference type="Proteomes" id="UP000199301"/>
    </source>
</evidence>
<gene>
    <name evidence="2" type="ORF">SAMN04489718_3768</name>
</gene>
<keyword evidence="1" id="KW-1133">Transmembrane helix</keyword>
<reference evidence="3" key="1">
    <citation type="submission" date="2016-10" db="EMBL/GenBank/DDBJ databases">
        <authorList>
            <person name="Varghese N."/>
            <person name="Submissions S."/>
        </authorList>
    </citation>
    <scope>NUCLEOTIDE SEQUENCE [LARGE SCALE GENOMIC DNA]</scope>
    <source>
        <strain evidence="3">DSM 45459</strain>
    </source>
</reference>